<accession>A0A2X2T058</accession>
<name>A0A2X2T058_CAPOC</name>
<organism evidence="1 2">
    <name type="scientific">Capnocytophaga ochracea</name>
    <dbReference type="NCBI Taxonomy" id="1018"/>
    <lineage>
        <taxon>Bacteria</taxon>
        <taxon>Pseudomonadati</taxon>
        <taxon>Bacteroidota</taxon>
        <taxon>Flavobacteriia</taxon>
        <taxon>Flavobacteriales</taxon>
        <taxon>Flavobacteriaceae</taxon>
        <taxon>Capnocytophaga</taxon>
    </lineage>
</organism>
<dbReference type="EMBL" id="UAVS01000001">
    <property type="protein sequence ID" value="SQA92495.1"/>
    <property type="molecule type" value="Genomic_DNA"/>
</dbReference>
<reference evidence="1 2" key="1">
    <citation type="submission" date="2018-06" db="EMBL/GenBank/DDBJ databases">
        <authorList>
            <consortium name="Pathogen Informatics"/>
            <person name="Doyle S."/>
        </authorList>
    </citation>
    <scope>NUCLEOTIDE SEQUENCE [LARGE SCALE GENOMIC DNA]</scope>
    <source>
        <strain evidence="1 2">NCTC11545</strain>
    </source>
</reference>
<gene>
    <name evidence="1" type="ORF">NCTC11545_00055</name>
</gene>
<dbReference type="AlphaFoldDB" id="A0A2X2T058"/>
<dbReference type="RefSeq" id="WP_111971866.1">
    <property type="nucleotide sequence ID" value="NZ_UAVS01000001.1"/>
</dbReference>
<sequence>MKNNEYPTWLVSLDIAQELKEIGFDERCLFAFDAEKNDLYLIQREKKECVWYEDVSLLYEPVVPPDSFLIPTWDDILAWFRAKGYKITFKDINIGTQCAFYHLDIKEGHTFSYFAKKYEKAREGLVMKLIEVHKEFGNNIKRFD</sequence>
<dbReference type="Proteomes" id="UP000250169">
    <property type="component" value="Unassembled WGS sequence"/>
</dbReference>
<evidence type="ECO:0000313" key="2">
    <source>
        <dbReference type="Proteomes" id="UP000250169"/>
    </source>
</evidence>
<evidence type="ECO:0000313" key="1">
    <source>
        <dbReference type="EMBL" id="SQA92495.1"/>
    </source>
</evidence>
<proteinExistence type="predicted"/>
<protein>
    <submittedName>
        <fullName evidence="1">Uncharacterized protein</fullName>
    </submittedName>
</protein>